<evidence type="ECO:0000256" key="5">
    <source>
        <dbReference type="SAM" id="Phobius"/>
    </source>
</evidence>
<dbReference type="InterPro" id="IPR002810">
    <property type="entry name" value="NfeD-like_C"/>
</dbReference>
<dbReference type="InterPro" id="IPR012340">
    <property type="entry name" value="NA-bd_OB-fold"/>
</dbReference>
<dbReference type="Pfam" id="PF01957">
    <property type="entry name" value="NfeD"/>
    <property type="match status" value="1"/>
</dbReference>
<keyword evidence="4 5" id="KW-0472">Membrane</keyword>
<dbReference type="InterPro" id="IPR052165">
    <property type="entry name" value="Membrane_assoc_protease"/>
</dbReference>
<dbReference type="PANTHER" id="PTHR33507">
    <property type="entry name" value="INNER MEMBRANE PROTEIN YBBJ"/>
    <property type="match status" value="1"/>
</dbReference>
<protein>
    <submittedName>
        <fullName evidence="7">NfeD family protein</fullName>
    </submittedName>
</protein>
<keyword evidence="8" id="KW-1185">Reference proteome</keyword>
<organism evidence="7 8">
    <name type="scientific">Phenylobacterium terrae</name>
    <dbReference type="NCBI Taxonomy" id="2665495"/>
    <lineage>
        <taxon>Bacteria</taxon>
        <taxon>Pseudomonadati</taxon>
        <taxon>Pseudomonadota</taxon>
        <taxon>Alphaproteobacteria</taxon>
        <taxon>Caulobacterales</taxon>
        <taxon>Caulobacteraceae</taxon>
        <taxon>Phenylobacterium</taxon>
    </lineage>
</organism>
<keyword evidence="3 5" id="KW-1133">Transmembrane helix</keyword>
<keyword evidence="2 5" id="KW-0812">Transmembrane</keyword>
<evidence type="ECO:0000256" key="4">
    <source>
        <dbReference type="ARBA" id="ARBA00023136"/>
    </source>
</evidence>
<evidence type="ECO:0000313" key="7">
    <source>
        <dbReference type="EMBL" id="MFD1784055.1"/>
    </source>
</evidence>
<gene>
    <name evidence="7" type="ORF">ACFSC0_11670</name>
</gene>
<feature type="domain" description="NfeD-like C-terminal" evidence="6">
    <location>
        <begin position="94"/>
        <end position="151"/>
    </location>
</feature>
<evidence type="ECO:0000256" key="2">
    <source>
        <dbReference type="ARBA" id="ARBA00022692"/>
    </source>
</evidence>
<feature type="transmembrane region" description="Helical" evidence="5">
    <location>
        <begin position="12"/>
        <end position="29"/>
    </location>
</feature>
<dbReference type="PANTHER" id="PTHR33507:SF3">
    <property type="entry name" value="INNER MEMBRANE PROTEIN YBBJ"/>
    <property type="match status" value="1"/>
</dbReference>
<evidence type="ECO:0000313" key="8">
    <source>
        <dbReference type="Proteomes" id="UP001597237"/>
    </source>
</evidence>
<dbReference type="RefSeq" id="WP_377282757.1">
    <property type="nucleotide sequence ID" value="NZ_JBHRSI010000008.1"/>
</dbReference>
<dbReference type="Proteomes" id="UP001597237">
    <property type="component" value="Unassembled WGS sequence"/>
</dbReference>
<evidence type="ECO:0000256" key="1">
    <source>
        <dbReference type="ARBA" id="ARBA00004141"/>
    </source>
</evidence>
<evidence type="ECO:0000259" key="6">
    <source>
        <dbReference type="Pfam" id="PF01957"/>
    </source>
</evidence>
<comment type="subcellular location">
    <subcellularLocation>
        <location evidence="1">Membrane</location>
        <topology evidence="1">Multi-pass membrane protein</topology>
    </subcellularLocation>
</comment>
<comment type="caution">
    <text evidence="7">The sequence shown here is derived from an EMBL/GenBank/DDBJ whole genome shotgun (WGS) entry which is preliminary data.</text>
</comment>
<proteinExistence type="predicted"/>
<evidence type="ECO:0000256" key="3">
    <source>
        <dbReference type="ARBA" id="ARBA00022989"/>
    </source>
</evidence>
<sequence length="153" mass="15974">MPDLVDLYLSHAFWFWLGLAAAILAAEVATSTGWLLWPAGSALAVAFLTLIIGPDPATTIAAFAVLTLASTLLARRYLPKSVLGAGGDINDNVSRLIGQEARAVAAFSEGSGRVLIDGKEWAAELDEGHILAAGERVRVIGVRNGALQVRPAG</sequence>
<dbReference type="Gene3D" id="2.40.50.140">
    <property type="entry name" value="Nucleic acid-binding proteins"/>
    <property type="match status" value="1"/>
</dbReference>
<dbReference type="SUPFAM" id="SSF141322">
    <property type="entry name" value="NfeD domain-like"/>
    <property type="match status" value="1"/>
</dbReference>
<reference evidence="8" key="1">
    <citation type="journal article" date="2019" name="Int. J. Syst. Evol. Microbiol.">
        <title>The Global Catalogue of Microorganisms (GCM) 10K type strain sequencing project: providing services to taxonomists for standard genome sequencing and annotation.</title>
        <authorList>
            <consortium name="The Broad Institute Genomics Platform"/>
            <consortium name="The Broad Institute Genome Sequencing Center for Infectious Disease"/>
            <person name="Wu L."/>
            <person name="Ma J."/>
        </authorList>
    </citation>
    <scope>NUCLEOTIDE SEQUENCE [LARGE SCALE GENOMIC DNA]</scope>
    <source>
        <strain evidence="8">DFY28</strain>
    </source>
</reference>
<name>A0ABW4N5W9_9CAUL</name>
<accession>A0ABW4N5W9</accession>
<dbReference type="EMBL" id="JBHUEY010000001">
    <property type="protein sequence ID" value="MFD1784055.1"/>
    <property type="molecule type" value="Genomic_DNA"/>
</dbReference>